<proteinExistence type="predicted"/>
<organism evidence="3">
    <name type="scientific">Candidatus Methanophagaceae archaeon ANME-1 ERB6</name>
    <dbReference type="NCBI Taxonomy" id="2759912"/>
    <lineage>
        <taxon>Archaea</taxon>
        <taxon>Methanobacteriati</taxon>
        <taxon>Methanobacteriota</taxon>
        <taxon>Stenosarchaea group</taxon>
        <taxon>Methanomicrobia</taxon>
        <taxon>Candidatus Methanophagales</taxon>
        <taxon>Candidatus Methanophagaceae</taxon>
    </lineage>
</organism>
<dbReference type="Gene3D" id="3.90.550.10">
    <property type="entry name" value="Spore Coat Polysaccharide Biosynthesis Protein SpsA, Chain A"/>
    <property type="match status" value="1"/>
</dbReference>
<keyword evidence="1" id="KW-0812">Transmembrane</keyword>
<feature type="transmembrane region" description="Helical" evidence="1">
    <location>
        <begin position="290"/>
        <end position="314"/>
    </location>
</feature>
<dbReference type="Pfam" id="PF00535">
    <property type="entry name" value="Glycos_transf_2"/>
    <property type="match status" value="1"/>
</dbReference>
<feature type="transmembrane region" description="Helical" evidence="1">
    <location>
        <begin position="258"/>
        <end position="284"/>
    </location>
</feature>
<keyword evidence="1" id="KW-1133">Transmembrane helix</keyword>
<keyword evidence="3" id="KW-0808">Transferase</keyword>
<dbReference type="PANTHER" id="PTHR48090:SF7">
    <property type="entry name" value="RFBJ PROTEIN"/>
    <property type="match status" value="1"/>
</dbReference>
<keyword evidence="3" id="KW-0328">Glycosyltransferase</keyword>
<evidence type="ECO:0000259" key="2">
    <source>
        <dbReference type="Pfam" id="PF00535"/>
    </source>
</evidence>
<dbReference type="AlphaFoldDB" id="A0A7G9YVY6"/>
<accession>A0A7G9YVY6</accession>
<dbReference type="GO" id="GO:0099621">
    <property type="term" value="F:undecaprenyl-phosphate 4-deoxy-4-formamido-L-arabinose transferase activity"/>
    <property type="evidence" value="ECO:0007669"/>
    <property type="project" value="UniProtKB-EC"/>
</dbReference>
<dbReference type="PANTHER" id="PTHR48090">
    <property type="entry name" value="UNDECAPRENYL-PHOSPHATE 4-DEOXY-4-FORMAMIDO-L-ARABINOSE TRANSFERASE-RELATED"/>
    <property type="match status" value="1"/>
</dbReference>
<reference evidence="3" key="1">
    <citation type="submission" date="2020-06" db="EMBL/GenBank/DDBJ databases">
        <title>Unique genomic features of the anaerobic methanotrophic archaea.</title>
        <authorList>
            <person name="Chadwick G.L."/>
            <person name="Skennerton C.T."/>
            <person name="Laso-Perez R."/>
            <person name="Leu A.O."/>
            <person name="Speth D.R."/>
            <person name="Yu H."/>
            <person name="Morgan-Lang C."/>
            <person name="Hatzenpichler R."/>
            <person name="Goudeau D."/>
            <person name="Malmstrom R."/>
            <person name="Brazelton W.J."/>
            <person name="Woyke T."/>
            <person name="Hallam S.J."/>
            <person name="Tyson G.W."/>
            <person name="Wegener G."/>
            <person name="Boetius A."/>
            <person name="Orphan V."/>
        </authorList>
    </citation>
    <scope>NUCLEOTIDE SEQUENCE</scope>
</reference>
<evidence type="ECO:0000313" key="3">
    <source>
        <dbReference type="EMBL" id="QNO52170.1"/>
    </source>
</evidence>
<evidence type="ECO:0000256" key="1">
    <source>
        <dbReference type="SAM" id="Phobius"/>
    </source>
</evidence>
<dbReference type="InterPro" id="IPR001173">
    <property type="entry name" value="Glyco_trans_2-like"/>
</dbReference>
<dbReference type="InterPro" id="IPR050256">
    <property type="entry name" value="Glycosyltransferase_2"/>
</dbReference>
<protein>
    <submittedName>
        <fullName evidence="3">Undecaprenyl-phosphate 4-deoxy-4-formamido-L-arabinose transferase</fullName>
        <ecNumber evidence="3">2.4.2.53</ecNumber>
    </submittedName>
</protein>
<dbReference type="EC" id="2.4.2.53" evidence="3"/>
<gene>
    <name evidence="3" type="primary">arnC</name>
    <name evidence="3" type="ORF">MDNCFBIC_00041</name>
</gene>
<feature type="domain" description="Glycosyltransferase 2-like" evidence="2">
    <location>
        <begin position="35"/>
        <end position="186"/>
    </location>
</feature>
<sequence>MVRVREKMGEQEQKRKTNFNPSQLTTKVKKTVAGIPAYNKEDSIGSIIHAAEEYVDAIIVMDDGSVDRTSKIARRTDATVIRNETNMGKAAAVQMIVKEAIKMDADVLVLLDADFQHDPDEIPLLRKPILEDGYDLVLGSRKLKESKRRGKGKIPFYRPWGQFVLRICSYTLSKRKYSDPECGFRALSRRAMEAMKFEKAGFFVESEMLYLAEKKGLETTEVPITEIYTENGSTLNPLKHGFGNLGIAITYISEKRPLLFFGISGVVLTIIGLTAGAWVLYIALAGKGVAVGSALVAVLFIVIGVFIVLTGLILNAITRLIVNVIAEEKEKEAMMDERVVSNGSDRALIRAIEKIRKRKKKG</sequence>
<name>A0A7G9YVY6_9EURY</name>
<dbReference type="InterPro" id="IPR029044">
    <property type="entry name" value="Nucleotide-diphossugar_trans"/>
</dbReference>
<dbReference type="EMBL" id="MT631502">
    <property type="protein sequence ID" value="QNO52170.1"/>
    <property type="molecule type" value="Genomic_DNA"/>
</dbReference>
<dbReference type="CDD" id="cd04179">
    <property type="entry name" value="DPM_DPG-synthase_like"/>
    <property type="match status" value="1"/>
</dbReference>
<dbReference type="SUPFAM" id="SSF53448">
    <property type="entry name" value="Nucleotide-diphospho-sugar transferases"/>
    <property type="match status" value="1"/>
</dbReference>
<keyword evidence="1" id="KW-0472">Membrane</keyword>